<evidence type="ECO:0000256" key="5">
    <source>
        <dbReference type="ARBA" id="ARBA00022803"/>
    </source>
</evidence>
<proteinExistence type="inferred from homology"/>
<dbReference type="InterPro" id="IPR011990">
    <property type="entry name" value="TPR-like_helical_dom_sf"/>
</dbReference>
<evidence type="ECO:0000256" key="6">
    <source>
        <dbReference type="ARBA" id="ARBA00022989"/>
    </source>
</evidence>
<comment type="subcellular location">
    <subcellularLocation>
        <location evidence="1">Mitochondrion outer membrane</location>
        <topology evidence="1">Single-pass membrane protein</topology>
    </subcellularLocation>
</comment>
<comment type="similarity">
    <text evidence="9">Belongs to the Tom70 family.</text>
</comment>
<dbReference type="Pfam" id="PF14559">
    <property type="entry name" value="TPR_19"/>
    <property type="match status" value="1"/>
</dbReference>
<dbReference type="PANTHER" id="PTHR46208">
    <property type="entry name" value="MITOCHONDRIAL IMPORT RECEPTOR SUBUNIT TOM70"/>
    <property type="match status" value="1"/>
</dbReference>
<feature type="compositionally biased region" description="Low complexity" evidence="11">
    <location>
        <begin position="80"/>
        <end position="93"/>
    </location>
</feature>
<evidence type="ECO:0000256" key="11">
    <source>
        <dbReference type="SAM" id="MobiDB-lite"/>
    </source>
</evidence>
<evidence type="ECO:0000256" key="3">
    <source>
        <dbReference type="ARBA" id="ARBA00022737"/>
    </source>
</evidence>
<dbReference type="EMBL" id="DF830071">
    <property type="protein sequence ID" value="GAK64199.1"/>
    <property type="molecule type" value="Genomic_DNA"/>
</dbReference>
<sequence>MASLCHACSSAKSVLSSRSEFPSLAGVPIAWKGWDHSASSYSTPSPQIRFFLPFRTIPPGPSHTSSYTRDPGTMAPLPNAQQASQQAARAADRAQVTANNTANKLSKWVEENRTLVIALATGTLALGGYYLYSRSSSKAKAKGTVSDSDDEEKAGSAGGAASASASKKKKKKGTKKKAGAAAGGSSSTDAPAQRSDGLPSDPSGPLLDEATDDQLAELPESEILKLPKEKREKLSQHLKTLGNKAYANRQFEKAIAHYTKAIAAHPMAVFYSNRAACYSNLGKPEQVVADCDEALKMDKVYVKALNRRAVAKEQLGNPTEGQEGVGEDKAQLLFDSLADFTAVAILGQFKDQTATESVERVLRKLATGKAQDILKSREPKLPSPTFVTAYLEAFRAKSKPELPEQPSQGDETLVKAYGALEAKSYPHAFTLFNEAIEQGLSNEDLEANAYNMRGTFKFVIGNAKEALADLERSTTLRPKYVQSWVKKASVHMELSDKEAAFKDFDKAIEADAEDPDIYYHRGQVNFILGEFDAAIKDYEKSTSLDDTFIFSQVQYAVAHYKNGNIGHSTAAFRKLLRNFDTSSEAYNYYGELLLDQQKFEEAMEKFDKAIEIEGAKQGSTNVLPMINKALALFQWKQDITAAEELCRQALDKDEDCDVAVATLAQLSLQQGKIQDAIEYFERSAKIARTEPELINALTYENASRAQLKFIQEFPEQGAALGQMAGML</sequence>
<dbReference type="GO" id="GO:0030150">
    <property type="term" value="P:protein import into mitochondrial matrix"/>
    <property type="evidence" value="ECO:0007669"/>
    <property type="project" value="TreeGrafter"/>
</dbReference>
<accession>A0A081CC03</accession>
<gene>
    <name evidence="12" type="ORF">PAN0_004c2409</name>
</gene>
<reference evidence="12" key="1">
    <citation type="submission" date="2014-07" db="EMBL/GenBank/DDBJ databases">
        <title>Draft genome sequence of the yeast Pseudozyma antarctica JCM 10317 known as a producer of lipase B which used in a wide range of industrial applications.</title>
        <authorList>
            <person name="Morita T."/>
            <person name="Saika A."/>
            <person name="Koike H."/>
        </authorList>
    </citation>
    <scope>NUCLEOTIDE SEQUENCE</scope>
    <source>
        <strain evidence="12">JCM 10317</strain>
    </source>
</reference>
<evidence type="ECO:0000256" key="10">
    <source>
        <dbReference type="PROSITE-ProRule" id="PRU00339"/>
    </source>
</evidence>
<dbReference type="PROSITE" id="PS50005">
    <property type="entry name" value="TPR"/>
    <property type="match status" value="5"/>
</dbReference>
<keyword evidence="12" id="KW-0675">Receptor</keyword>
<name>A0A081CC03_PSEA2</name>
<keyword evidence="4" id="KW-1000">Mitochondrion outer membrane</keyword>
<dbReference type="SUPFAM" id="SSF48452">
    <property type="entry name" value="TPR-like"/>
    <property type="match status" value="3"/>
</dbReference>
<keyword evidence="7" id="KW-0496">Mitochondrion</keyword>
<feature type="repeat" description="TPR" evidence="10">
    <location>
        <begin position="235"/>
        <end position="268"/>
    </location>
</feature>
<dbReference type="GO" id="GO:0005741">
    <property type="term" value="C:mitochondrial outer membrane"/>
    <property type="evidence" value="ECO:0007669"/>
    <property type="project" value="UniProtKB-SubCell"/>
</dbReference>
<dbReference type="GeneID" id="26303100"/>
<keyword evidence="5 10" id="KW-0802">TPR repeat</keyword>
<keyword evidence="2" id="KW-0812">Transmembrane</keyword>
<dbReference type="GO" id="GO:0030943">
    <property type="term" value="F:mitochondrion targeting sequence binding"/>
    <property type="evidence" value="ECO:0007669"/>
    <property type="project" value="TreeGrafter"/>
</dbReference>
<feature type="region of interest" description="Disordered" evidence="11">
    <location>
        <begin position="61"/>
        <end position="93"/>
    </location>
</feature>
<dbReference type="HOGENOM" id="CLU_017516_0_1_1"/>
<evidence type="ECO:0000256" key="7">
    <source>
        <dbReference type="ARBA" id="ARBA00023128"/>
    </source>
</evidence>
<feature type="repeat" description="TPR" evidence="10">
    <location>
        <begin position="481"/>
        <end position="514"/>
    </location>
</feature>
<dbReference type="SMART" id="SM00028">
    <property type="entry name" value="TPR"/>
    <property type="match status" value="8"/>
</dbReference>
<evidence type="ECO:0000256" key="2">
    <source>
        <dbReference type="ARBA" id="ARBA00022692"/>
    </source>
</evidence>
<dbReference type="AlphaFoldDB" id="A0A081CC03"/>
<keyword evidence="6" id="KW-1133">Transmembrane helix</keyword>
<dbReference type="InterPro" id="IPR019734">
    <property type="entry name" value="TPR_rpt"/>
</dbReference>
<evidence type="ECO:0000313" key="12">
    <source>
        <dbReference type="EMBL" id="GAK64199.1"/>
    </source>
</evidence>
<feature type="repeat" description="TPR" evidence="10">
    <location>
        <begin position="447"/>
        <end position="480"/>
    </location>
</feature>
<dbReference type="Gene3D" id="1.25.40.10">
    <property type="entry name" value="Tetratricopeptide repeat domain"/>
    <property type="match status" value="2"/>
</dbReference>
<evidence type="ECO:0000256" key="1">
    <source>
        <dbReference type="ARBA" id="ARBA00004572"/>
    </source>
</evidence>
<dbReference type="PANTHER" id="PTHR46208:SF1">
    <property type="entry name" value="MITOCHONDRIAL IMPORT RECEPTOR SUBUNIT TOM70"/>
    <property type="match status" value="1"/>
</dbReference>
<feature type="compositionally biased region" description="Low complexity" evidence="11">
    <location>
        <begin position="179"/>
        <end position="188"/>
    </location>
</feature>
<feature type="compositionally biased region" description="Basic residues" evidence="11">
    <location>
        <begin position="166"/>
        <end position="178"/>
    </location>
</feature>
<dbReference type="PROSITE" id="PS50293">
    <property type="entry name" value="TPR_REGION"/>
    <property type="match status" value="1"/>
</dbReference>
<keyword evidence="3" id="KW-0677">Repeat</keyword>
<dbReference type="RefSeq" id="XP_014657839.1">
    <property type="nucleotide sequence ID" value="XM_014802353.1"/>
</dbReference>
<dbReference type="Pfam" id="PF13432">
    <property type="entry name" value="TPR_16"/>
    <property type="match status" value="2"/>
</dbReference>
<feature type="region of interest" description="Disordered" evidence="11">
    <location>
        <begin position="140"/>
        <end position="209"/>
    </location>
</feature>
<dbReference type="GO" id="GO:0045039">
    <property type="term" value="P:protein insertion into mitochondrial inner membrane"/>
    <property type="evidence" value="ECO:0007669"/>
    <property type="project" value="TreeGrafter"/>
</dbReference>
<evidence type="ECO:0000256" key="4">
    <source>
        <dbReference type="ARBA" id="ARBA00022787"/>
    </source>
</evidence>
<organism evidence="12">
    <name type="scientific">Pseudozyma antarctica</name>
    <name type="common">Yeast</name>
    <name type="synonym">Candida antarctica</name>
    <dbReference type="NCBI Taxonomy" id="84753"/>
    <lineage>
        <taxon>Eukaryota</taxon>
        <taxon>Fungi</taxon>
        <taxon>Dikarya</taxon>
        <taxon>Basidiomycota</taxon>
        <taxon>Ustilaginomycotina</taxon>
        <taxon>Ustilaginomycetes</taxon>
        <taxon>Ustilaginales</taxon>
        <taxon>Ustilaginaceae</taxon>
        <taxon>Moesziomyces</taxon>
    </lineage>
</organism>
<keyword evidence="13" id="KW-1185">Reference proteome</keyword>
<keyword evidence="8" id="KW-0472">Membrane</keyword>
<evidence type="ECO:0000313" key="13">
    <source>
        <dbReference type="Proteomes" id="UP000053758"/>
    </source>
</evidence>
<feature type="repeat" description="TPR" evidence="10">
    <location>
        <begin position="583"/>
        <end position="616"/>
    </location>
</feature>
<evidence type="ECO:0000256" key="8">
    <source>
        <dbReference type="ARBA" id="ARBA00023136"/>
    </source>
</evidence>
<dbReference type="Proteomes" id="UP000053758">
    <property type="component" value="Unassembled WGS sequence"/>
</dbReference>
<feature type="repeat" description="TPR" evidence="10">
    <location>
        <begin position="515"/>
        <end position="548"/>
    </location>
</feature>
<evidence type="ECO:0000256" key="9">
    <source>
        <dbReference type="ARBA" id="ARBA00038030"/>
    </source>
</evidence>
<dbReference type="GO" id="GO:0008320">
    <property type="term" value="F:protein transmembrane transporter activity"/>
    <property type="evidence" value="ECO:0007669"/>
    <property type="project" value="TreeGrafter"/>
</dbReference>
<protein>
    <submittedName>
        <fullName evidence="12">ADP/ATP carrier receptor</fullName>
    </submittedName>
</protein>